<comment type="caution">
    <text evidence="4">The sequence shown here is derived from an EMBL/GenBank/DDBJ whole genome shotgun (WGS) entry which is preliminary data.</text>
</comment>
<dbReference type="Pfam" id="PF03528">
    <property type="entry name" value="Rabaptin"/>
    <property type="match status" value="1"/>
</dbReference>
<protein>
    <recommendedName>
        <fullName evidence="3">Rabaptin coiled-coil domain-containing protein</fullName>
    </recommendedName>
</protein>
<proteinExistence type="predicted"/>
<keyword evidence="5" id="KW-1185">Reference proteome</keyword>
<feature type="coiled-coil region" evidence="1">
    <location>
        <begin position="58"/>
        <end position="85"/>
    </location>
</feature>
<sequence>MKIASVDDMVTPGHKQHTPDSQSLPDLDRDVDPEERIKELLNYLRIEKASRKDLEMYVAVLSTQKNILEEDRDKLRTDLEDGKSNIT</sequence>
<evidence type="ECO:0000313" key="5">
    <source>
        <dbReference type="Proteomes" id="UP001217089"/>
    </source>
</evidence>
<gene>
    <name evidence="4" type="ORF">KUTeg_009574</name>
</gene>
<name>A0ABQ9F4A4_TEGGR</name>
<dbReference type="InterPro" id="IPR018514">
    <property type="entry name" value="Rabaptin_CC"/>
</dbReference>
<dbReference type="EMBL" id="JARBDR010000440">
    <property type="protein sequence ID" value="KAJ8312201.1"/>
    <property type="molecule type" value="Genomic_DNA"/>
</dbReference>
<feature type="region of interest" description="Disordered" evidence="2">
    <location>
        <begin position="1"/>
        <end position="31"/>
    </location>
</feature>
<reference evidence="4 5" key="1">
    <citation type="submission" date="2022-12" db="EMBL/GenBank/DDBJ databases">
        <title>Chromosome-level genome of Tegillarca granosa.</title>
        <authorList>
            <person name="Kim J."/>
        </authorList>
    </citation>
    <scope>NUCLEOTIDE SEQUENCE [LARGE SCALE GENOMIC DNA]</scope>
    <source>
        <strain evidence="4">Teg-2019</strain>
        <tissue evidence="4">Adductor muscle</tissue>
    </source>
</reference>
<organism evidence="4 5">
    <name type="scientific">Tegillarca granosa</name>
    <name type="common">Malaysian cockle</name>
    <name type="synonym">Anadara granosa</name>
    <dbReference type="NCBI Taxonomy" id="220873"/>
    <lineage>
        <taxon>Eukaryota</taxon>
        <taxon>Metazoa</taxon>
        <taxon>Spiralia</taxon>
        <taxon>Lophotrochozoa</taxon>
        <taxon>Mollusca</taxon>
        <taxon>Bivalvia</taxon>
        <taxon>Autobranchia</taxon>
        <taxon>Pteriomorphia</taxon>
        <taxon>Arcoida</taxon>
        <taxon>Arcoidea</taxon>
        <taxon>Arcidae</taxon>
        <taxon>Tegillarca</taxon>
    </lineage>
</organism>
<dbReference type="Proteomes" id="UP001217089">
    <property type="component" value="Unassembled WGS sequence"/>
</dbReference>
<evidence type="ECO:0000259" key="3">
    <source>
        <dbReference type="Pfam" id="PF03528"/>
    </source>
</evidence>
<keyword evidence="1" id="KW-0175">Coiled coil</keyword>
<evidence type="ECO:0000313" key="4">
    <source>
        <dbReference type="EMBL" id="KAJ8312201.1"/>
    </source>
</evidence>
<feature type="domain" description="Rabaptin coiled-coil" evidence="3">
    <location>
        <begin position="36"/>
        <end position="81"/>
    </location>
</feature>
<accession>A0ABQ9F4A4</accession>
<evidence type="ECO:0000256" key="1">
    <source>
        <dbReference type="SAM" id="Coils"/>
    </source>
</evidence>
<evidence type="ECO:0000256" key="2">
    <source>
        <dbReference type="SAM" id="MobiDB-lite"/>
    </source>
</evidence>